<dbReference type="SMART" id="SM00418">
    <property type="entry name" value="HTH_ARSR"/>
    <property type="match status" value="1"/>
</dbReference>
<dbReference type="CDD" id="cd02440">
    <property type="entry name" value="AdoMet_MTases"/>
    <property type="match status" value="1"/>
</dbReference>
<evidence type="ECO:0000313" key="3">
    <source>
        <dbReference type="Proteomes" id="UP000610558"/>
    </source>
</evidence>
<dbReference type="PANTHER" id="PTHR43861">
    <property type="entry name" value="TRANS-ACONITATE 2-METHYLTRANSFERASE-RELATED"/>
    <property type="match status" value="1"/>
</dbReference>
<dbReference type="Pfam" id="PF12840">
    <property type="entry name" value="HTH_20"/>
    <property type="match status" value="1"/>
</dbReference>
<dbReference type="GO" id="GO:0008757">
    <property type="term" value="F:S-adenosylmethionine-dependent methyltransferase activity"/>
    <property type="evidence" value="ECO:0007669"/>
    <property type="project" value="InterPro"/>
</dbReference>
<dbReference type="PRINTS" id="PR00778">
    <property type="entry name" value="HTHARSR"/>
</dbReference>
<reference evidence="2" key="1">
    <citation type="submission" date="2020-09" db="EMBL/GenBank/DDBJ databases">
        <authorList>
            <person name="Yoon J.-W."/>
        </authorList>
    </citation>
    <scope>NUCLEOTIDE SEQUENCE</scope>
    <source>
        <strain evidence="2">KMU-158</strain>
    </source>
</reference>
<feature type="domain" description="HTH arsR-type" evidence="1">
    <location>
        <begin position="8"/>
        <end position="106"/>
    </location>
</feature>
<name>A0A927GVE8_9GAMM</name>
<protein>
    <submittedName>
        <fullName evidence="2">Metalloregulator ArsR/SmtB family transcription factor</fullName>
    </submittedName>
</protein>
<evidence type="ECO:0000313" key="2">
    <source>
        <dbReference type="EMBL" id="MBD2857807.1"/>
    </source>
</evidence>
<dbReference type="CDD" id="cd00090">
    <property type="entry name" value="HTH_ARSR"/>
    <property type="match status" value="1"/>
</dbReference>
<dbReference type="AlphaFoldDB" id="A0A927GVE8"/>
<dbReference type="Gene3D" id="1.10.10.10">
    <property type="entry name" value="Winged helix-like DNA-binding domain superfamily/Winged helix DNA-binding domain"/>
    <property type="match status" value="1"/>
</dbReference>
<dbReference type="InterPro" id="IPR011991">
    <property type="entry name" value="ArsR-like_HTH"/>
</dbReference>
<dbReference type="InterPro" id="IPR013216">
    <property type="entry name" value="Methyltransf_11"/>
</dbReference>
<gene>
    <name evidence="2" type="ORF">IB286_02225</name>
</gene>
<proteinExistence type="predicted"/>
<dbReference type="EMBL" id="JACXLD010000001">
    <property type="protein sequence ID" value="MBD2857807.1"/>
    <property type="molecule type" value="Genomic_DNA"/>
</dbReference>
<dbReference type="NCBIfam" id="NF033788">
    <property type="entry name" value="HTH_metalloreg"/>
    <property type="match status" value="1"/>
</dbReference>
<organism evidence="2 3">
    <name type="scientific">Spongiibacter pelagi</name>
    <dbReference type="NCBI Taxonomy" id="2760804"/>
    <lineage>
        <taxon>Bacteria</taxon>
        <taxon>Pseudomonadati</taxon>
        <taxon>Pseudomonadota</taxon>
        <taxon>Gammaproteobacteria</taxon>
        <taxon>Cellvibrionales</taxon>
        <taxon>Spongiibacteraceae</taxon>
        <taxon>Spongiibacter</taxon>
    </lineage>
</organism>
<dbReference type="InterPro" id="IPR036390">
    <property type="entry name" value="WH_DNA-bd_sf"/>
</dbReference>
<dbReference type="Gene3D" id="3.40.50.150">
    <property type="entry name" value="Vaccinia Virus protein VP39"/>
    <property type="match status" value="1"/>
</dbReference>
<dbReference type="PROSITE" id="PS50987">
    <property type="entry name" value="HTH_ARSR_2"/>
    <property type="match status" value="1"/>
</dbReference>
<dbReference type="Pfam" id="PF08241">
    <property type="entry name" value="Methyltransf_11"/>
    <property type="match status" value="1"/>
</dbReference>
<accession>A0A927GVE8</accession>
<comment type="caution">
    <text evidence="2">The sequence shown here is derived from an EMBL/GenBank/DDBJ whole genome shotgun (WGS) entry which is preliminary data.</text>
</comment>
<dbReference type="SUPFAM" id="SSF46785">
    <property type="entry name" value="Winged helix' DNA-binding domain"/>
    <property type="match status" value="1"/>
</dbReference>
<dbReference type="GO" id="GO:0003700">
    <property type="term" value="F:DNA-binding transcription factor activity"/>
    <property type="evidence" value="ECO:0007669"/>
    <property type="project" value="InterPro"/>
</dbReference>
<dbReference type="InterPro" id="IPR036388">
    <property type="entry name" value="WH-like_DNA-bd_sf"/>
</dbReference>
<dbReference type="RefSeq" id="WP_190762023.1">
    <property type="nucleotide sequence ID" value="NZ_JACXLD010000001.1"/>
</dbReference>
<sequence>MIAELALNDAPLDNRLLQLCKAAADPLRLQILRVLSRDAFSVQELCQILDCRQSGMSHHLKILSQGGLITKRREGNSLFYRRRYQPEAPELAELQHNLLAAAEQLQLDEQQQQRWQQVVDERHERSRLFFADHASQFGEQQELMVGFAVYGHSGAELLANSQPKGGELAIEIGPGDGTFLGELSRRYQRVIALDNSAEMLNKAQQHGAEEGLSNIEFLLGDSRSEALHQAKADCVVANMVLHHLPSPADIFVDVSKMLRPGGLFCITELCPHDQNWAREACGDQWLGIDPDELTEWAAACSLENGPSVYLAQLNGFRVQVRQFKKPE</sequence>
<dbReference type="InterPro" id="IPR029063">
    <property type="entry name" value="SAM-dependent_MTases_sf"/>
</dbReference>
<evidence type="ECO:0000259" key="1">
    <source>
        <dbReference type="PROSITE" id="PS50987"/>
    </source>
</evidence>
<dbReference type="InterPro" id="IPR001845">
    <property type="entry name" value="HTH_ArsR_DNA-bd_dom"/>
</dbReference>
<keyword evidence="3" id="KW-1185">Reference proteome</keyword>
<dbReference type="SUPFAM" id="SSF53335">
    <property type="entry name" value="S-adenosyl-L-methionine-dependent methyltransferases"/>
    <property type="match status" value="1"/>
</dbReference>
<dbReference type="Proteomes" id="UP000610558">
    <property type="component" value="Unassembled WGS sequence"/>
</dbReference>